<sequence>MNPEFPQQSTDQIDGRLNAYRRLLIGLMTHVARDAEGRQMLEAMARDTEIVADHEEDPGVIPDEGFAGQHLADEEIRASITTALTRAEALAAARSAAP</sequence>
<reference evidence="1" key="1">
    <citation type="submission" date="2021-12" db="EMBL/GenBank/DDBJ databases">
        <authorList>
            <person name="Li Y."/>
        </authorList>
    </citation>
    <scope>NUCLEOTIDE SEQUENCE</scope>
    <source>
        <strain evidence="1">DKSPLA3</strain>
    </source>
</reference>
<dbReference type="RefSeq" id="WP_231816881.1">
    <property type="nucleotide sequence ID" value="NZ_JAJOZR010000024.1"/>
</dbReference>
<organism evidence="1 2">
    <name type="scientific">Rhizobium quercicola</name>
    <dbReference type="NCBI Taxonomy" id="2901226"/>
    <lineage>
        <taxon>Bacteria</taxon>
        <taxon>Pseudomonadati</taxon>
        <taxon>Pseudomonadota</taxon>
        <taxon>Alphaproteobacteria</taxon>
        <taxon>Hyphomicrobiales</taxon>
        <taxon>Rhizobiaceae</taxon>
        <taxon>Rhizobium/Agrobacterium group</taxon>
        <taxon>Rhizobium</taxon>
    </lineage>
</organism>
<evidence type="ECO:0000313" key="1">
    <source>
        <dbReference type="EMBL" id="MCD7111868.1"/>
    </source>
</evidence>
<dbReference type="Proteomes" id="UP001139089">
    <property type="component" value="Unassembled WGS sequence"/>
</dbReference>
<dbReference type="AlphaFoldDB" id="A0A9X1T9H0"/>
<accession>A0A9X1T9H0</accession>
<dbReference type="EMBL" id="JAJOZR010000024">
    <property type="protein sequence ID" value="MCD7111868.1"/>
    <property type="molecule type" value="Genomic_DNA"/>
</dbReference>
<evidence type="ECO:0000313" key="2">
    <source>
        <dbReference type="Proteomes" id="UP001139089"/>
    </source>
</evidence>
<keyword evidence="2" id="KW-1185">Reference proteome</keyword>
<name>A0A9X1T9H0_9HYPH</name>
<protein>
    <submittedName>
        <fullName evidence="1">Uncharacterized protein</fullName>
    </submittedName>
</protein>
<proteinExistence type="predicted"/>
<gene>
    <name evidence="1" type="ORF">LRX75_22840</name>
</gene>
<comment type="caution">
    <text evidence="1">The sequence shown here is derived from an EMBL/GenBank/DDBJ whole genome shotgun (WGS) entry which is preliminary data.</text>
</comment>